<sequence>MIRDDRSIVIIGLKHCGKSSVARILAKHLRRPHYDTDNLLEELYFAEQGKRLNFREIYAKLGKQRFDQLQMSVLKNFFDRQHSGGFWPRLPLLSLGGGAGDLPEVGHLLDGENCLVVLLEENPELLFERISATGLPSFLSDAEGPEEAFLKFCRLSEQRLVRYRDWAEFRILCRDRGQEEVALELLQRIER</sequence>
<dbReference type="EC" id="2.7.1.71" evidence="7"/>
<keyword evidence="7" id="KW-0963">Cytoplasm</keyword>
<name>A0ABY8ME50_9SPIO</name>
<comment type="catalytic activity">
    <reaction evidence="7">
        <text>shikimate + ATP = 3-phosphoshikimate + ADP + H(+)</text>
        <dbReference type="Rhea" id="RHEA:13121"/>
        <dbReference type="ChEBI" id="CHEBI:15378"/>
        <dbReference type="ChEBI" id="CHEBI:30616"/>
        <dbReference type="ChEBI" id="CHEBI:36208"/>
        <dbReference type="ChEBI" id="CHEBI:145989"/>
        <dbReference type="ChEBI" id="CHEBI:456216"/>
        <dbReference type="EC" id="2.7.1.71"/>
    </reaction>
</comment>
<evidence type="ECO:0000256" key="3">
    <source>
        <dbReference type="ARBA" id="ARBA00022741"/>
    </source>
</evidence>
<dbReference type="InterPro" id="IPR000623">
    <property type="entry name" value="Shikimate_kinase/TSH1"/>
</dbReference>
<feature type="binding site" evidence="7">
    <location>
        <position position="19"/>
    </location>
    <ligand>
        <name>Mg(2+)</name>
        <dbReference type="ChEBI" id="CHEBI:18420"/>
    </ligand>
</feature>
<dbReference type="Pfam" id="PF01202">
    <property type="entry name" value="SKI"/>
    <property type="match status" value="1"/>
</dbReference>
<evidence type="ECO:0000313" key="9">
    <source>
        <dbReference type="Proteomes" id="UP001228690"/>
    </source>
</evidence>
<organism evidence="8 9">
    <name type="scientific">Candidatus Haliotispira prima</name>
    <dbReference type="NCBI Taxonomy" id="3034016"/>
    <lineage>
        <taxon>Bacteria</taxon>
        <taxon>Pseudomonadati</taxon>
        <taxon>Spirochaetota</taxon>
        <taxon>Spirochaetia</taxon>
        <taxon>Spirochaetales</taxon>
        <taxon>Spirochaetaceae</taxon>
        <taxon>Candidatus Haliotispira</taxon>
    </lineage>
</organism>
<dbReference type="SUPFAM" id="SSF52540">
    <property type="entry name" value="P-loop containing nucleoside triphosphate hydrolases"/>
    <property type="match status" value="1"/>
</dbReference>
<protein>
    <recommendedName>
        <fullName evidence="7">Shikimate kinase</fullName>
        <shortName evidence="7">SK</shortName>
        <ecNumber evidence="7">2.7.1.71</ecNumber>
    </recommendedName>
</protein>
<feature type="binding site" evidence="7">
    <location>
        <position position="176"/>
    </location>
    <ligand>
        <name>ATP</name>
        <dbReference type="ChEBI" id="CHEBI:30616"/>
    </ligand>
</feature>
<dbReference type="EMBL" id="CP123443">
    <property type="protein sequence ID" value="WGK68242.1"/>
    <property type="molecule type" value="Genomic_DNA"/>
</dbReference>
<evidence type="ECO:0000256" key="4">
    <source>
        <dbReference type="ARBA" id="ARBA00022777"/>
    </source>
</evidence>
<dbReference type="HAMAP" id="MF_00109">
    <property type="entry name" value="Shikimate_kinase"/>
    <property type="match status" value="1"/>
</dbReference>
<dbReference type="PANTHER" id="PTHR21087">
    <property type="entry name" value="SHIKIMATE KINASE"/>
    <property type="match status" value="1"/>
</dbReference>
<dbReference type="PANTHER" id="PTHR21087:SF16">
    <property type="entry name" value="SHIKIMATE KINASE 1, CHLOROPLASTIC"/>
    <property type="match status" value="1"/>
</dbReference>
<reference evidence="8 9" key="1">
    <citation type="submission" date="2023-04" db="EMBL/GenBank/DDBJ databases">
        <title>Spirochaete genome identified in red abalone sample constitutes a novel genus.</title>
        <authorList>
            <person name="Sharma S.P."/>
            <person name="Purcell C.M."/>
            <person name="Hyde J.R."/>
            <person name="Severin A.J."/>
        </authorList>
    </citation>
    <scope>NUCLEOTIDE SEQUENCE [LARGE SCALE GENOMIC DNA]</scope>
    <source>
        <strain evidence="8 9">SP-2023</strain>
    </source>
</reference>
<comment type="pathway">
    <text evidence="7">Metabolic intermediate biosynthesis; chorismate biosynthesis; chorismate from D-erythrose 4-phosphate and phosphoenolpyruvate: step 5/7.</text>
</comment>
<proteinExistence type="inferred from homology"/>
<keyword evidence="6 7" id="KW-0057">Aromatic amino acid biosynthesis</keyword>
<comment type="similarity">
    <text evidence="7">Belongs to the shikimate kinase family.</text>
</comment>
<keyword evidence="3 7" id="KW-0547">Nucleotide-binding</keyword>
<comment type="subunit">
    <text evidence="7">Monomer.</text>
</comment>
<keyword evidence="9" id="KW-1185">Reference proteome</keyword>
<dbReference type="GO" id="GO:0016301">
    <property type="term" value="F:kinase activity"/>
    <property type="evidence" value="ECO:0007669"/>
    <property type="project" value="UniProtKB-KW"/>
</dbReference>
<feature type="binding site" evidence="7">
    <location>
        <begin position="15"/>
        <end position="20"/>
    </location>
    <ligand>
        <name>ATP</name>
        <dbReference type="ChEBI" id="CHEBI:30616"/>
    </ligand>
</feature>
<evidence type="ECO:0000256" key="1">
    <source>
        <dbReference type="ARBA" id="ARBA00022605"/>
    </source>
</evidence>
<comment type="subcellular location">
    <subcellularLocation>
        <location evidence="7">Cytoplasm</location>
    </subcellularLocation>
</comment>
<keyword evidence="5 7" id="KW-0067">ATP-binding</keyword>
<dbReference type="InterPro" id="IPR031322">
    <property type="entry name" value="Shikimate/glucono_kinase"/>
</dbReference>
<keyword evidence="7" id="KW-0460">Magnesium</keyword>
<gene>
    <name evidence="7" type="primary">aroK</name>
    <name evidence="8" type="ORF">P0082_07065</name>
</gene>
<keyword evidence="2 7" id="KW-0808">Transferase</keyword>
<dbReference type="InterPro" id="IPR027417">
    <property type="entry name" value="P-loop_NTPase"/>
</dbReference>
<dbReference type="Gene3D" id="3.40.50.300">
    <property type="entry name" value="P-loop containing nucleotide triphosphate hydrolases"/>
    <property type="match status" value="1"/>
</dbReference>
<evidence type="ECO:0000256" key="7">
    <source>
        <dbReference type="HAMAP-Rule" id="MF_00109"/>
    </source>
</evidence>
<evidence type="ECO:0000313" key="8">
    <source>
        <dbReference type="EMBL" id="WGK68242.1"/>
    </source>
</evidence>
<evidence type="ECO:0000256" key="6">
    <source>
        <dbReference type="ARBA" id="ARBA00023141"/>
    </source>
</evidence>
<feature type="binding site" evidence="7">
    <location>
        <position position="97"/>
    </location>
    <ligand>
        <name>substrate</name>
    </ligand>
</feature>
<feature type="binding site" evidence="7">
    <location>
        <position position="159"/>
    </location>
    <ligand>
        <name>substrate</name>
    </ligand>
</feature>
<keyword evidence="4 7" id="KW-0418">Kinase</keyword>
<accession>A0ABY8ME50</accession>
<comment type="caution">
    <text evidence="7">Lacks conserved residue(s) required for the propagation of feature annotation.</text>
</comment>
<keyword evidence="7" id="KW-0479">Metal-binding</keyword>
<keyword evidence="1 7" id="KW-0028">Amino-acid biosynthesis</keyword>
<comment type="function">
    <text evidence="7">Catalyzes the specific phosphorylation of the 3-hydroxyl group of shikimic acid using ATP as a cosubstrate.</text>
</comment>
<feature type="binding site" evidence="7">
    <location>
        <position position="37"/>
    </location>
    <ligand>
        <name>substrate</name>
    </ligand>
</feature>
<evidence type="ECO:0000256" key="2">
    <source>
        <dbReference type="ARBA" id="ARBA00022679"/>
    </source>
</evidence>
<dbReference type="Proteomes" id="UP001228690">
    <property type="component" value="Chromosome"/>
</dbReference>
<comment type="cofactor">
    <cofactor evidence="7">
        <name>Mg(2+)</name>
        <dbReference type="ChEBI" id="CHEBI:18420"/>
    </cofactor>
    <text evidence="7">Binds 1 Mg(2+) ion per subunit.</text>
</comment>
<evidence type="ECO:0000256" key="5">
    <source>
        <dbReference type="ARBA" id="ARBA00022840"/>
    </source>
</evidence>
<dbReference type="RefSeq" id="WP_326926413.1">
    <property type="nucleotide sequence ID" value="NZ_CP123443.1"/>
</dbReference>